<name>A0A0F9HFI8_9ZZZZ</name>
<dbReference type="EMBL" id="LAZR01022855">
    <property type="protein sequence ID" value="KKL80440.1"/>
    <property type="molecule type" value="Genomic_DNA"/>
</dbReference>
<gene>
    <name evidence="1" type="ORF">LCGC14_2004800</name>
</gene>
<protein>
    <submittedName>
        <fullName evidence="1">Uncharacterized protein</fullName>
    </submittedName>
</protein>
<dbReference type="AlphaFoldDB" id="A0A0F9HFI8"/>
<feature type="non-terminal residue" evidence="1">
    <location>
        <position position="182"/>
    </location>
</feature>
<sequence>MKLEQKKRDPGFKEIKWLAKGLTTDKEDKRAYINHIYKDGNRLVSTDGGRLHLLEDYTGLYESLEDGFYEVVKNTKVIVTLFLAYKKDEEDYPDIKDFVTVKDNFPQDTLQVSNSQLDIGFADIIRNMRGEKDRHGNAPNPTRSFRFDYFRDVLSSDDFFSVYHENENKPIYFKSDRLFAII</sequence>
<accession>A0A0F9HFI8</accession>
<reference evidence="1" key="1">
    <citation type="journal article" date="2015" name="Nature">
        <title>Complex archaea that bridge the gap between prokaryotes and eukaryotes.</title>
        <authorList>
            <person name="Spang A."/>
            <person name="Saw J.H."/>
            <person name="Jorgensen S.L."/>
            <person name="Zaremba-Niedzwiedzka K."/>
            <person name="Martijn J."/>
            <person name="Lind A.E."/>
            <person name="van Eijk R."/>
            <person name="Schleper C."/>
            <person name="Guy L."/>
            <person name="Ettema T.J."/>
        </authorList>
    </citation>
    <scope>NUCLEOTIDE SEQUENCE</scope>
</reference>
<proteinExistence type="predicted"/>
<evidence type="ECO:0000313" key="1">
    <source>
        <dbReference type="EMBL" id="KKL80440.1"/>
    </source>
</evidence>
<comment type="caution">
    <text evidence="1">The sequence shown here is derived from an EMBL/GenBank/DDBJ whole genome shotgun (WGS) entry which is preliminary data.</text>
</comment>
<organism evidence="1">
    <name type="scientific">marine sediment metagenome</name>
    <dbReference type="NCBI Taxonomy" id="412755"/>
    <lineage>
        <taxon>unclassified sequences</taxon>
        <taxon>metagenomes</taxon>
        <taxon>ecological metagenomes</taxon>
    </lineage>
</organism>